<organism evidence="2 3">
    <name type="scientific">Chelonia mydas</name>
    <name type="common">Green sea-turtle</name>
    <name type="synonym">Chelonia agassizi</name>
    <dbReference type="NCBI Taxonomy" id="8469"/>
    <lineage>
        <taxon>Eukaryota</taxon>
        <taxon>Metazoa</taxon>
        <taxon>Chordata</taxon>
        <taxon>Craniata</taxon>
        <taxon>Vertebrata</taxon>
        <taxon>Euteleostomi</taxon>
        <taxon>Archelosauria</taxon>
        <taxon>Testudinata</taxon>
        <taxon>Testudines</taxon>
        <taxon>Cryptodira</taxon>
        <taxon>Durocryptodira</taxon>
        <taxon>Americhelydia</taxon>
        <taxon>Chelonioidea</taxon>
        <taxon>Cheloniidae</taxon>
        <taxon>Chelonia</taxon>
    </lineage>
</organism>
<accession>M7BI80</accession>
<protein>
    <submittedName>
        <fullName evidence="2">Uncharacterized protein</fullName>
    </submittedName>
</protein>
<sequence>MYYHQDLFVNSESAHSLEWTSELKGIKITYNSARAASSSSHWPGAANHSHWEPRSAEPVDAVGKQTGLACQGPSLQKQRNKFGNR</sequence>
<keyword evidence="3" id="KW-1185">Reference proteome</keyword>
<dbReference type="EMBL" id="KB523583">
    <property type="protein sequence ID" value="EMP36889.1"/>
    <property type="molecule type" value="Genomic_DNA"/>
</dbReference>
<evidence type="ECO:0000313" key="3">
    <source>
        <dbReference type="Proteomes" id="UP000031443"/>
    </source>
</evidence>
<gene>
    <name evidence="2" type="ORF">UY3_05973</name>
</gene>
<name>M7BI80_CHEMY</name>
<dbReference type="AlphaFoldDB" id="M7BI80"/>
<feature type="region of interest" description="Disordered" evidence="1">
    <location>
        <begin position="37"/>
        <end position="85"/>
    </location>
</feature>
<evidence type="ECO:0000313" key="2">
    <source>
        <dbReference type="EMBL" id="EMP36889.1"/>
    </source>
</evidence>
<dbReference type="Proteomes" id="UP000031443">
    <property type="component" value="Unassembled WGS sequence"/>
</dbReference>
<proteinExistence type="predicted"/>
<reference evidence="3" key="1">
    <citation type="journal article" date="2013" name="Nat. Genet.">
        <title>The draft genomes of soft-shell turtle and green sea turtle yield insights into the development and evolution of the turtle-specific body plan.</title>
        <authorList>
            <person name="Wang Z."/>
            <person name="Pascual-Anaya J."/>
            <person name="Zadissa A."/>
            <person name="Li W."/>
            <person name="Niimura Y."/>
            <person name="Huang Z."/>
            <person name="Li C."/>
            <person name="White S."/>
            <person name="Xiong Z."/>
            <person name="Fang D."/>
            <person name="Wang B."/>
            <person name="Ming Y."/>
            <person name="Chen Y."/>
            <person name="Zheng Y."/>
            <person name="Kuraku S."/>
            <person name="Pignatelli M."/>
            <person name="Herrero J."/>
            <person name="Beal K."/>
            <person name="Nozawa M."/>
            <person name="Li Q."/>
            <person name="Wang J."/>
            <person name="Zhang H."/>
            <person name="Yu L."/>
            <person name="Shigenobu S."/>
            <person name="Wang J."/>
            <person name="Liu J."/>
            <person name="Flicek P."/>
            <person name="Searle S."/>
            <person name="Wang J."/>
            <person name="Kuratani S."/>
            <person name="Yin Y."/>
            <person name="Aken B."/>
            <person name="Zhang G."/>
            <person name="Irie N."/>
        </authorList>
    </citation>
    <scope>NUCLEOTIDE SEQUENCE [LARGE SCALE GENOMIC DNA]</scope>
</reference>
<evidence type="ECO:0000256" key="1">
    <source>
        <dbReference type="SAM" id="MobiDB-lite"/>
    </source>
</evidence>